<dbReference type="Proteomes" id="UP000327191">
    <property type="component" value="Unassembled WGS sequence"/>
</dbReference>
<evidence type="ECO:0000313" key="1">
    <source>
        <dbReference type="EMBL" id="VVP84869.1"/>
    </source>
</evidence>
<proteinExistence type="predicted"/>
<organism evidence="1 2">
    <name type="scientific">Pseudomonas fluorescens</name>
    <dbReference type="NCBI Taxonomy" id="294"/>
    <lineage>
        <taxon>Bacteria</taxon>
        <taxon>Pseudomonadati</taxon>
        <taxon>Pseudomonadota</taxon>
        <taxon>Gammaproteobacteria</taxon>
        <taxon>Pseudomonadales</taxon>
        <taxon>Pseudomonadaceae</taxon>
        <taxon>Pseudomonas</taxon>
    </lineage>
</organism>
<gene>
    <name evidence="1" type="ORF">PS938_01021</name>
</gene>
<accession>A0A5E7SF63</accession>
<name>A0A5E7SF63_PSEFL</name>
<reference evidence="1 2" key="1">
    <citation type="submission" date="2019-09" db="EMBL/GenBank/DDBJ databases">
        <authorList>
            <person name="Chandra G."/>
            <person name="Truman W A."/>
        </authorList>
    </citation>
    <scope>NUCLEOTIDE SEQUENCE [LARGE SCALE GENOMIC DNA]</scope>
    <source>
        <strain evidence="1">PS938</strain>
    </source>
</reference>
<protein>
    <submittedName>
        <fullName evidence="1">Uncharacterized protein</fullName>
    </submittedName>
</protein>
<sequence length="65" mass="7305">MGFLGFDWPAIECAAVQYPVQLGTSAENRDRRGVIFGVDYDKDDANRAIQKPRDSCRSELARDGR</sequence>
<dbReference type="AlphaFoldDB" id="A0A5E7SF63"/>
<evidence type="ECO:0000313" key="2">
    <source>
        <dbReference type="Proteomes" id="UP000327191"/>
    </source>
</evidence>
<dbReference type="EMBL" id="CABVJE010000004">
    <property type="protein sequence ID" value="VVP84869.1"/>
    <property type="molecule type" value="Genomic_DNA"/>
</dbReference>